<gene>
    <name evidence="4" type="primary">dsdA</name>
    <name evidence="6" type="ORF">LIN78_05770</name>
</gene>
<dbReference type="Proteomes" id="UP001165395">
    <property type="component" value="Unassembled WGS sequence"/>
</dbReference>
<dbReference type="InterPro" id="IPR036052">
    <property type="entry name" value="TrpB-like_PALP_sf"/>
</dbReference>
<evidence type="ECO:0000256" key="3">
    <source>
        <dbReference type="ARBA" id="ARBA00023239"/>
    </source>
</evidence>
<dbReference type="InterPro" id="IPR050147">
    <property type="entry name" value="Ser/Thr_Dehydratase"/>
</dbReference>
<keyword evidence="2 4" id="KW-0663">Pyridoxal phosphate</keyword>
<dbReference type="RefSeq" id="WP_227179425.1">
    <property type="nucleotide sequence ID" value="NZ_JAJBZT010000002.1"/>
</dbReference>
<evidence type="ECO:0000313" key="7">
    <source>
        <dbReference type="Proteomes" id="UP001165395"/>
    </source>
</evidence>
<comment type="caution">
    <text evidence="6">The sequence shown here is derived from an EMBL/GenBank/DDBJ whole genome shotgun (WGS) entry which is preliminary data.</text>
</comment>
<evidence type="ECO:0000256" key="4">
    <source>
        <dbReference type="HAMAP-Rule" id="MF_01030"/>
    </source>
</evidence>
<protein>
    <recommendedName>
        <fullName evidence="4">Probable D-serine dehydratase</fullName>
        <ecNumber evidence="4">4.3.1.18</ecNumber>
    </recommendedName>
    <alternativeName>
        <fullName evidence="4">D-serine deaminase</fullName>
        <shortName evidence="4">DSD</shortName>
    </alternativeName>
</protein>
<dbReference type="GO" id="GO:0008721">
    <property type="term" value="F:D-serine ammonia-lyase activity"/>
    <property type="evidence" value="ECO:0007669"/>
    <property type="project" value="UniProtKB-EC"/>
</dbReference>
<feature type="modified residue" description="N6-(pyridoxal phosphate)lysine" evidence="4">
    <location>
        <position position="116"/>
    </location>
</feature>
<evidence type="ECO:0000313" key="6">
    <source>
        <dbReference type="EMBL" id="MCB6183055.1"/>
    </source>
</evidence>
<feature type="domain" description="Tryptophan synthase beta chain-like PALP" evidence="5">
    <location>
        <begin position="76"/>
        <end position="396"/>
    </location>
</feature>
<dbReference type="EMBL" id="JAJBZT010000002">
    <property type="protein sequence ID" value="MCB6183055.1"/>
    <property type="molecule type" value="Genomic_DNA"/>
</dbReference>
<keyword evidence="3 4" id="KW-0456">Lyase</keyword>
<evidence type="ECO:0000256" key="1">
    <source>
        <dbReference type="ARBA" id="ARBA00001933"/>
    </source>
</evidence>
<comment type="similarity">
    <text evidence="4">Belongs to the serine/threonine dehydratase family. DsdA subfamily.</text>
</comment>
<dbReference type="InterPro" id="IPR001926">
    <property type="entry name" value="TrpB-like_PALP"/>
</dbReference>
<dbReference type="HAMAP" id="MF_01030">
    <property type="entry name" value="D_Ser_dehydrat"/>
    <property type="match status" value="1"/>
</dbReference>
<proteinExistence type="inferred from homology"/>
<evidence type="ECO:0000256" key="2">
    <source>
        <dbReference type="ARBA" id="ARBA00022898"/>
    </source>
</evidence>
<dbReference type="SUPFAM" id="SSF53686">
    <property type="entry name" value="Tryptophan synthase beta subunit-like PLP-dependent enzymes"/>
    <property type="match status" value="1"/>
</dbReference>
<name>A0ABS8D4C3_9NEIS</name>
<sequence length="444" mass="47705">MTLLNGKPLADWQQSHPLLTPLIACEETHWFRSDVVPSKEALPAVGLTLADVIDASDRLQRFAPYLMTVFPETSTSQGIIESPLLRLATLQATIGAPDGQLWLKADHALPIAGSIKARGGIYEVLKHAETLAIQHGLLTLNGDYRVLAEPTAKALFSQYEVAVGSTGNLGLSIGIMSAKLGFKTTVHMSADARQWKKDKLRANGVTVVEYESDYSLAVAEGRKQAAGNPHCHFVDDEHSKDLFLGYAVAALRLQRQFENEGIVVDQNHPLFVYLPCGVGGAPGGVAFGLKLIFGDHVHCLFAEPTHSPCMLLGVYTGLHDEIAVQDIGIDNLTAADGLAVGRPSGFVGRAMEKLIDGYYTVSDEHLFDLLGQLYQSENLLVEPSATAGLPGIQLVNAASGYHQQYGFSPAQLANATHLAWSTGGSMVPKEEQEKYLAKAGIKAA</sequence>
<accession>A0ABS8D4C3</accession>
<evidence type="ECO:0000259" key="5">
    <source>
        <dbReference type="Pfam" id="PF00291"/>
    </source>
</evidence>
<comment type="cofactor">
    <cofactor evidence="1 4">
        <name>pyridoxal 5'-phosphate</name>
        <dbReference type="ChEBI" id="CHEBI:597326"/>
    </cofactor>
</comment>
<dbReference type="Pfam" id="PF00291">
    <property type="entry name" value="PALP"/>
    <property type="match status" value="1"/>
</dbReference>
<dbReference type="InterPro" id="IPR011780">
    <property type="entry name" value="D_Ser_am_lyase"/>
</dbReference>
<dbReference type="EC" id="4.3.1.18" evidence="4"/>
<reference evidence="6" key="1">
    <citation type="submission" date="2021-10" db="EMBL/GenBank/DDBJ databases">
        <title>The complete genome sequence of Leeia sp. TBRC 13508.</title>
        <authorList>
            <person name="Charoenyingcharoen P."/>
            <person name="Yukphan P."/>
        </authorList>
    </citation>
    <scope>NUCLEOTIDE SEQUENCE</scope>
    <source>
        <strain evidence="6">TBRC 13508</strain>
    </source>
</reference>
<dbReference type="PANTHER" id="PTHR48078:SF9">
    <property type="entry name" value="D-SERINE DEHYDRATASE"/>
    <property type="match status" value="1"/>
</dbReference>
<comment type="catalytic activity">
    <reaction evidence="4">
        <text>D-serine = pyruvate + NH4(+)</text>
        <dbReference type="Rhea" id="RHEA:13977"/>
        <dbReference type="ChEBI" id="CHEBI:15361"/>
        <dbReference type="ChEBI" id="CHEBI:28938"/>
        <dbReference type="ChEBI" id="CHEBI:35247"/>
        <dbReference type="EC" id="4.3.1.18"/>
    </reaction>
</comment>
<dbReference type="Gene3D" id="3.40.50.1100">
    <property type="match status" value="2"/>
</dbReference>
<keyword evidence="7" id="KW-1185">Reference proteome</keyword>
<dbReference type="NCBIfam" id="NF002823">
    <property type="entry name" value="PRK02991.1"/>
    <property type="match status" value="1"/>
</dbReference>
<dbReference type="PANTHER" id="PTHR48078">
    <property type="entry name" value="THREONINE DEHYDRATASE, MITOCHONDRIAL-RELATED"/>
    <property type="match status" value="1"/>
</dbReference>
<organism evidence="6 7">
    <name type="scientific">Leeia speluncae</name>
    <dbReference type="NCBI Taxonomy" id="2884804"/>
    <lineage>
        <taxon>Bacteria</taxon>
        <taxon>Pseudomonadati</taxon>
        <taxon>Pseudomonadota</taxon>
        <taxon>Betaproteobacteria</taxon>
        <taxon>Neisseriales</taxon>
        <taxon>Leeiaceae</taxon>
        <taxon>Leeia</taxon>
    </lineage>
</organism>
<dbReference type="NCBIfam" id="TIGR02035">
    <property type="entry name" value="D_Ser_am_lyase"/>
    <property type="match status" value="1"/>
</dbReference>